<dbReference type="Gene3D" id="1.10.357.10">
    <property type="entry name" value="Tetracycline Repressor, domain 2"/>
    <property type="match status" value="1"/>
</dbReference>
<dbReference type="EMBL" id="JAENJH010000003">
    <property type="protein sequence ID" value="MBK1786008.1"/>
    <property type="molecule type" value="Genomic_DNA"/>
</dbReference>
<evidence type="ECO:0000259" key="6">
    <source>
        <dbReference type="Pfam" id="PF00440"/>
    </source>
</evidence>
<evidence type="ECO:0000256" key="2">
    <source>
        <dbReference type="ARBA" id="ARBA00023015"/>
    </source>
</evidence>
<reference evidence="8" key="1">
    <citation type="submission" date="2020-12" db="EMBL/GenBank/DDBJ databases">
        <title>Prauserella sp. ASG 168, a novel actinomycete isolated from cave rock.</title>
        <authorList>
            <person name="Suriyachadkun C."/>
        </authorList>
    </citation>
    <scope>NUCLEOTIDE SEQUENCE</scope>
    <source>
        <strain evidence="8">ASG 168</strain>
    </source>
</reference>
<evidence type="ECO:0000313" key="9">
    <source>
        <dbReference type="Proteomes" id="UP000635245"/>
    </source>
</evidence>
<keyword evidence="9" id="KW-1185">Reference proteome</keyword>
<accession>A0A934QVC6</accession>
<evidence type="ECO:0000256" key="1">
    <source>
        <dbReference type="ARBA" id="ARBA00022491"/>
    </source>
</evidence>
<dbReference type="GO" id="GO:0003677">
    <property type="term" value="F:DNA binding"/>
    <property type="evidence" value="ECO:0007669"/>
    <property type="project" value="UniProtKB-KW"/>
</dbReference>
<dbReference type="InterPro" id="IPR039538">
    <property type="entry name" value="BetI_C"/>
</dbReference>
<feature type="domain" description="BetI-type transcriptional repressor C-terminal" evidence="7">
    <location>
        <begin position="80"/>
        <end position="192"/>
    </location>
</feature>
<dbReference type="AlphaFoldDB" id="A0A934QVC6"/>
<evidence type="ECO:0000256" key="3">
    <source>
        <dbReference type="ARBA" id="ARBA00023125"/>
    </source>
</evidence>
<evidence type="ECO:0000313" key="8">
    <source>
        <dbReference type="EMBL" id="MBK1786008.1"/>
    </source>
</evidence>
<proteinExistence type="predicted"/>
<dbReference type="SUPFAM" id="SSF48498">
    <property type="entry name" value="Tetracyclin repressor-like, C-terminal domain"/>
    <property type="match status" value="1"/>
</dbReference>
<dbReference type="Pfam" id="PF00440">
    <property type="entry name" value="TetR_N"/>
    <property type="match status" value="1"/>
</dbReference>
<evidence type="ECO:0000259" key="7">
    <source>
        <dbReference type="Pfam" id="PF13977"/>
    </source>
</evidence>
<gene>
    <name evidence="8" type="ORF">JHE00_16890</name>
</gene>
<comment type="caution">
    <text evidence="8">The sequence shown here is derived from an EMBL/GenBank/DDBJ whole genome shotgun (WGS) entry which is preliminary data.</text>
</comment>
<feature type="compositionally biased region" description="Low complexity" evidence="5">
    <location>
        <begin position="198"/>
        <end position="214"/>
    </location>
</feature>
<evidence type="ECO:0000256" key="4">
    <source>
        <dbReference type="ARBA" id="ARBA00023163"/>
    </source>
</evidence>
<dbReference type="InterPro" id="IPR036271">
    <property type="entry name" value="Tet_transcr_reg_TetR-rel_C_sf"/>
</dbReference>
<keyword evidence="2" id="KW-0805">Transcription regulation</keyword>
<name>A0A934QVC6_9PSEU</name>
<evidence type="ECO:0000256" key="5">
    <source>
        <dbReference type="SAM" id="MobiDB-lite"/>
    </source>
</evidence>
<dbReference type="Proteomes" id="UP000635245">
    <property type="component" value="Unassembled WGS sequence"/>
</dbReference>
<keyword evidence="4" id="KW-0804">Transcription</keyword>
<dbReference type="Pfam" id="PF13977">
    <property type="entry name" value="TetR_C_6"/>
    <property type="match status" value="1"/>
</dbReference>
<keyword evidence="3" id="KW-0238">DNA-binding</keyword>
<dbReference type="RefSeq" id="WP_200318999.1">
    <property type="nucleotide sequence ID" value="NZ_JAENJH010000003.1"/>
</dbReference>
<protein>
    <submittedName>
        <fullName evidence="8">TetR/AcrR family transcriptional regulator</fullName>
    </submittedName>
</protein>
<feature type="region of interest" description="Disordered" evidence="5">
    <location>
        <begin position="198"/>
        <end position="220"/>
    </location>
</feature>
<organism evidence="8 9">
    <name type="scientific">Prauserella cavernicola</name>
    <dbReference type="NCBI Taxonomy" id="2800127"/>
    <lineage>
        <taxon>Bacteria</taxon>
        <taxon>Bacillati</taxon>
        <taxon>Actinomycetota</taxon>
        <taxon>Actinomycetes</taxon>
        <taxon>Pseudonocardiales</taxon>
        <taxon>Pseudonocardiaceae</taxon>
        <taxon>Prauserella</taxon>
    </lineage>
</organism>
<keyword evidence="1" id="KW-0678">Repressor</keyword>
<dbReference type="InterPro" id="IPR009057">
    <property type="entry name" value="Homeodomain-like_sf"/>
</dbReference>
<sequence length="220" mass="24268">MPKRVDPDARREQVADAVIDEIATHGLRAVTLARIAARTGLAIGSIRHYFGDTLREVMRFTLGVLIQRAVRRDATMSDDPATRITDVITFAAPTSEQERKENIALVEYRVMARTDPEFAADIAATSLAGTEMIRSLLRDALADRTIDEEALHREALLLFALIEGFSLSSALFSEPLRETDVRAVVMATMHRLRDAYPPSEAAVESAAREPAAAQVRERPA</sequence>
<dbReference type="SUPFAM" id="SSF46689">
    <property type="entry name" value="Homeodomain-like"/>
    <property type="match status" value="1"/>
</dbReference>
<dbReference type="InterPro" id="IPR001647">
    <property type="entry name" value="HTH_TetR"/>
</dbReference>
<feature type="domain" description="HTH tetR-type" evidence="6">
    <location>
        <begin position="20"/>
        <end position="52"/>
    </location>
</feature>